<dbReference type="SMART" id="SM00028">
    <property type="entry name" value="TPR"/>
    <property type="match status" value="5"/>
</dbReference>
<keyword evidence="4" id="KW-1185">Reference proteome</keyword>
<dbReference type="Proteomes" id="UP000799118">
    <property type="component" value="Unassembled WGS sequence"/>
</dbReference>
<dbReference type="PANTHER" id="PTHR23082:SF0">
    <property type="entry name" value="GENERAL TRANSCRIPTION FACTOR 3C POLYPEPTIDE 3"/>
    <property type="match status" value="1"/>
</dbReference>
<protein>
    <submittedName>
        <fullName evidence="3">TPR-like protein</fullName>
    </submittedName>
</protein>
<keyword evidence="1" id="KW-0802">TPR repeat</keyword>
<dbReference type="Gene3D" id="1.25.40.10">
    <property type="entry name" value="Tetratricopeptide repeat domain"/>
    <property type="match status" value="3"/>
</dbReference>
<dbReference type="GO" id="GO:0006383">
    <property type="term" value="P:transcription by RNA polymerase III"/>
    <property type="evidence" value="ECO:0007669"/>
    <property type="project" value="InterPro"/>
</dbReference>
<feature type="region of interest" description="Disordered" evidence="2">
    <location>
        <begin position="429"/>
        <end position="465"/>
    </location>
</feature>
<sequence length="946" mass="107205">MQFSDEIFNGSRYSSDDDLDDWDISIQDQEETFKDDLRAASGVGKRRKGKTRASGPALSQQVRSLIGDGNQAFVDSDLPGAIRIMQEVIRIEPRAAPAWSVLAQCYEDMQQKDRALQLRIMAAHLIHDAEEWDRLAQESRLNLGFHQQALYCYRKVYSLDPSNVDALWERAVLAKEIGDLRIASQSFLAILKRFPHDLTVLSEIRPILLELGFSILNLLVLSDLYNTLEDFDKAIRVIKAGSRWLQGRGDQRYWDLLEDDREFDIEGFNRAATAGGRGLGAGAAEMQSGYFPLDVNARHRLAVARIRMGDANEGIMHANIVLQEDVLDYAALFGEIADAYYERGMWMEARPVYELLSTDESTSSVYILLQIASCYRMLDELKEAADIYEHVRLADPTNNDAKMKLAEIYEILNEPRKALDLVYQVIDSRKRRPKDPSQPNDNGSSAGNPSSSLFSEDPNPSNPNRLSQAQLKELEAEKEKDVLRIYRRIKEIWGGMLKERRREQGSLFRNHEAPEGPVEREWMIEAEKMVDTFRETRNLFTAARHNPFRGMFPKRNRPKKATDSADQEADEEEMASRLQLNLQSERAPRKLPKVNGVEIFRGVSFKDWLHLIMQYCFILTQRNQYELADEILRHILVSNAYMTSEFQVSIRLALVACAIQTQHYVVVVEQCRKLISSNQFNNELYRLLMASLSSGLRATDSFITSTLQKFFFREIKLNDIAAKNPELLKWNNALKRWAPIMSLSSSSMSAGAGAGAGKGDDDSDGGGGVADDASSTSNDRPVMPTKNNPLTVAIYGQMCIAAKSYQSAIFYLLHAYDYCPEDPMVSLSLAIASVGRAMQRQSDNRHHLIAQGMAFLSKYRSLRSADPAKLSEVDYNFGRMFQQLGLHSHAVNHYERVLQLAEKEEYEIGQTNAGHAKEAAYNLSLIYVLTGATPLAEMLYRRWLSL</sequence>
<dbReference type="PANTHER" id="PTHR23082">
    <property type="entry name" value="TRANSCRIPTION INITIATION FACTOR IIIC TFIIIC , POLYPEPTIDE 3-RELATED"/>
    <property type="match status" value="1"/>
</dbReference>
<evidence type="ECO:0000313" key="4">
    <source>
        <dbReference type="Proteomes" id="UP000799118"/>
    </source>
</evidence>
<proteinExistence type="predicted"/>
<dbReference type="GO" id="GO:0000127">
    <property type="term" value="C:transcription factor TFIIIC complex"/>
    <property type="evidence" value="ECO:0007669"/>
    <property type="project" value="TreeGrafter"/>
</dbReference>
<reference evidence="3" key="1">
    <citation type="journal article" date="2019" name="Environ. Microbiol.">
        <title>Fungal ecological strategies reflected in gene transcription - a case study of two litter decomposers.</title>
        <authorList>
            <person name="Barbi F."/>
            <person name="Kohler A."/>
            <person name="Barry K."/>
            <person name="Baskaran P."/>
            <person name="Daum C."/>
            <person name="Fauchery L."/>
            <person name="Ihrmark K."/>
            <person name="Kuo A."/>
            <person name="LaButti K."/>
            <person name="Lipzen A."/>
            <person name="Morin E."/>
            <person name="Grigoriev I.V."/>
            <person name="Henrissat B."/>
            <person name="Lindahl B."/>
            <person name="Martin F."/>
        </authorList>
    </citation>
    <scope>NUCLEOTIDE SEQUENCE</scope>
    <source>
        <strain evidence="3">JB14</strain>
    </source>
</reference>
<feature type="region of interest" description="Disordered" evidence="2">
    <location>
        <begin position="548"/>
        <end position="576"/>
    </location>
</feature>
<accession>A0A6A4HES4</accession>
<feature type="repeat" description="TPR" evidence="1">
    <location>
        <begin position="871"/>
        <end position="904"/>
    </location>
</feature>
<dbReference type="InterPro" id="IPR019734">
    <property type="entry name" value="TPR_rpt"/>
</dbReference>
<name>A0A6A4HES4_9AGAR</name>
<dbReference type="OrthoDB" id="9991317at2759"/>
<evidence type="ECO:0000313" key="3">
    <source>
        <dbReference type="EMBL" id="KAE9396198.1"/>
    </source>
</evidence>
<dbReference type="PROSITE" id="PS50005">
    <property type="entry name" value="TPR"/>
    <property type="match status" value="1"/>
</dbReference>
<dbReference type="InterPro" id="IPR011990">
    <property type="entry name" value="TPR-like_helical_dom_sf"/>
</dbReference>
<evidence type="ECO:0000256" key="2">
    <source>
        <dbReference type="SAM" id="MobiDB-lite"/>
    </source>
</evidence>
<gene>
    <name evidence="3" type="ORF">BT96DRAFT_958257</name>
</gene>
<organism evidence="3 4">
    <name type="scientific">Gymnopus androsaceus JB14</name>
    <dbReference type="NCBI Taxonomy" id="1447944"/>
    <lineage>
        <taxon>Eukaryota</taxon>
        <taxon>Fungi</taxon>
        <taxon>Dikarya</taxon>
        <taxon>Basidiomycota</taxon>
        <taxon>Agaricomycotina</taxon>
        <taxon>Agaricomycetes</taxon>
        <taxon>Agaricomycetidae</taxon>
        <taxon>Agaricales</taxon>
        <taxon>Marasmiineae</taxon>
        <taxon>Omphalotaceae</taxon>
        <taxon>Gymnopus</taxon>
    </lineage>
</organism>
<feature type="compositionally biased region" description="Polar residues" evidence="2">
    <location>
        <begin position="437"/>
        <end position="465"/>
    </location>
</feature>
<dbReference type="SUPFAM" id="SSF48452">
    <property type="entry name" value="TPR-like"/>
    <property type="match status" value="3"/>
</dbReference>
<dbReference type="AlphaFoldDB" id="A0A6A4HES4"/>
<feature type="region of interest" description="Disordered" evidence="2">
    <location>
        <begin position="752"/>
        <end position="784"/>
    </location>
</feature>
<dbReference type="EMBL" id="ML769517">
    <property type="protein sequence ID" value="KAE9396198.1"/>
    <property type="molecule type" value="Genomic_DNA"/>
</dbReference>
<evidence type="ECO:0000256" key="1">
    <source>
        <dbReference type="PROSITE-ProRule" id="PRU00339"/>
    </source>
</evidence>
<dbReference type="InterPro" id="IPR039340">
    <property type="entry name" value="Tfc4/TFIIIC-102/Sfc4"/>
</dbReference>